<evidence type="ECO:0000313" key="2">
    <source>
        <dbReference type="EMBL" id="TGD59883.1"/>
    </source>
</evidence>
<feature type="region of interest" description="Disordered" evidence="1">
    <location>
        <begin position="1"/>
        <end position="162"/>
    </location>
</feature>
<keyword evidence="3" id="KW-1185">Reference proteome</keyword>
<proteinExistence type="predicted"/>
<evidence type="ECO:0000313" key="3">
    <source>
        <dbReference type="Proteomes" id="UP000297407"/>
    </source>
</evidence>
<sequence length="162" mass="18274">MEEKKQPETTGKEETKAVPPTPRKVAAPRKTPVRKPAVKKAVTAPAASKIENKAKDEKAAVLNNEEKTSNEGPIKEAAVVGEVIPTNAADANKKDSDKKRKMKDKAKEKEKKKKKKAQEKEKEKKKKAKKKKREKAKKEKAKKKLKEKEAKMKAKKKNKKKK</sequence>
<feature type="compositionally biased region" description="Basic and acidic residues" evidence="1">
    <location>
        <begin position="1"/>
        <end position="16"/>
    </location>
</feature>
<organism evidence="2 3">
    <name type="scientific">Flavobacterium humi</name>
    <dbReference type="NCBI Taxonomy" id="2562683"/>
    <lineage>
        <taxon>Bacteria</taxon>
        <taxon>Pseudomonadati</taxon>
        <taxon>Bacteroidota</taxon>
        <taxon>Flavobacteriia</taxon>
        <taxon>Flavobacteriales</taxon>
        <taxon>Flavobacteriaceae</taxon>
        <taxon>Flavobacterium</taxon>
    </lineage>
</organism>
<protein>
    <submittedName>
        <fullName evidence="2">Uncharacterized protein</fullName>
    </submittedName>
</protein>
<name>A0A4Z0LDF3_9FLAO</name>
<feature type="compositionally biased region" description="Basic residues" evidence="1">
    <location>
        <begin position="153"/>
        <end position="162"/>
    </location>
</feature>
<comment type="caution">
    <text evidence="2">The sequence shown here is derived from an EMBL/GenBank/DDBJ whole genome shotgun (WGS) entry which is preliminary data.</text>
</comment>
<accession>A0A4Z0LDF3</accession>
<dbReference type="EMBL" id="SRLH01000001">
    <property type="protein sequence ID" value="TGD59883.1"/>
    <property type="molecule type" value="Genomic_DNA"/>
</dbReference>
<feature type="compositionally biased region" description="Basic and acidic residues" evidence="1">
    <location>
        <begin position="50"/>
        <end position="69"/>
    </location>
</feature>
<dbReference type="Proteomes" id="UP000297407">
    <property type="component" value="Unassembled WGS sequence"/>
</dbReference>
<dbReference type="AlphaFoldDB" id="A0A4Z0LDF3"/>
<reference evidence="2 3" key="1">
    <citation type="submission" date="2019-04" db="EMBL/GenBank/DDBJ databases">
        <title>Flavobacterium sp. strain DS2-A Genome sequencing and assembly.</title>
        <authorList>
            <person name="Kim I."/>
        </authorList>
    </citation>
    <scope>NUCLEOTIDE SEQUENCE [LARGE SCALE GENOMIC DNA]</scope>
    <source>
        <strain evidence="2 3">DS2-A</strain>
    </source>
</reference>
<feature type="compositionally biased region" description="Basic residues" evidence="1">
    <location>
        <begin position="99"/>
        <end position="145"/>
    </location>
</feature>
<dbReference type="RefSeq" id="WP_135525089.1">
    <property type="nucleotide sequence ID" value="NZ_SRLH01000001.1"/>
</dbReference>
<gene>
    <name evidence="2" type="ORF">E4635_02835</name>
</gene>
<evidence type="ECO:0000256" key="1">
    <source>
        <dbReference type="SAM" id="MobiDB-lite"/>
    </source>
</evidence>